<dbReference type="GO" id="GO:0004843">
    <property type="term" value="F:cysteine-type deubiquitinase activity"/>
    <property type="evidence" value="ECO:0007669"/>
    <property type="project" value="InterPro"/>
</dbReference>
<protein>
    <submittedName>
        <fullName evidence="2">Uncharacterized protein</fullName>
    </submittedName>
</protein>
<evidence type="ECO:0000313" key="2">
    <source>
        <dbReference type="EMBL" id="KAJ8789149.1"/>
    </source>
</evidence>
<dbReference type="EMBL" id="JAIQCJ010001508">
    <property type="protein sequence ID" value="KAJ8789149.1"/>
    <property type="molecule type" value="Genomic_DNA"/>
</dbReference>
<dbReference type="PRINTS" id="PR02057">
    <property type="entry name" value="PROTEINF105B"/>
</dbReference>
<name>A0AB34HCA9_ESCRO</name>
<feature type="compositionally biased region" description="Low complexity" evidence="1">
    <location>
        <begin position="87"/>
        <end position="102"/>
    </location>
</feature>
<sequence length="114" mass="11345">MRRLRVAGLPAVAGRAHSLRVRGRGAGGGDARGSVLCAVGSRQGLRIAGRRPNPCGPAAGGGPMSRGTMLQPGAWPGESCAEKPAREAGAAALEGEKAVAGGQPRAAVRCPAEQ</sequence>
<reference evidence="2 3" key="1">
    <citation type="submission" date="2022-11" db="EMBL/GenBank/DDBJ databases">
        <title>Whole genome sequence of Eschrichtius robustus ER-17-0199.</title>
        <authorList>
            <person name="Bruniche-Olsen A."/>
            <person name="Black A.N."/>
            <person name="Fields C.J."/>
            <person name="Walden K."/>
            <person name="Dewoody J.A."/>
        </authorList>
    </citation>
    <scope>NUCLEOTIDE SEQUENCE [LARGE SCALE GENOMIC DNA]</scope>
    <source>
        <strain evidence="2">ER-17-0199</strain>
        <tissue evidence="2">Blubber</tissue>
    </source>
</reference>
<feature type="region of interest" description="Disordered" evidence="1">
    <location>
        <begin position="48"/>
        <end position="114"/>
    </location>
</feature>
<proteinExistence type="predicted"/>
<dbReference type="GO" id="GO:1990108">
    <property type="term" value="P:protein linear deubiquitination"/>
    <property type="evidence" value="ECO:0007669"/>
    <property type="project" value="InterPro"/>
</dbReference>
<dbReference type="AlphaFoldDB" id="A0AB34HCA9"/>
<dbReference type="InterPro" id="IPR023237">
    <property type="entry name" value="Otulin"/>
</dbReference>
<keyword evidence="3" id="KW-1185">Reference proteome</keyword>
<dbReference type="Proteomes" id="UP001159641">
    <property type="component" value="Unassembled WGS sequence"/>
</dbReference>
<organism evidence="2 3">
    <name type="scientific">Eschrichtius robustus</name>
    <name type="common">California gray whale</name>
    <name type="synonym">Eschrichtius gibbosus</name>
    <dbReference type="NCBI Taxonomy" id="9764"/>
    <lineage>
        <taxon>Eukaryota</taxon>
        <taxon>Metazoa</taxon>
        <taxon>Chordata</taxon>
        <taxon>Craniata</taxon>
        <taxon>Vertebrata</taxon>
        <taxon>Euteleostomi</taxon>
        <taxon>Mammalia</taxon>
        <taxon>Eutheria</taxon>
        <taxon>Laurasiatheria</taxon>
        <taxon>Artiodactyla</taxon>
        <taxon>Whippomorpha</taxon>
        <taxon>Cetacea</taxon>
        <taxon>Mysticeti</taxon>
        <taxon>Eschrichtiidae</taxon>
        <taxon>Eschrichtius</taxon>
    </lineage>
</organism>
<comment type="caution">
    <text evidence="2">The sequence shown here is derived from an EMBL/GenBank/DDBJ whole genome shotgun (WGS) entry which is preliminary data.</text>
</comment>
<gene>
    <name evidence="2" type="ORF">J1605_022250</name>
</gene>
<evidence type="ECO:0000313" key="3">
    <source>
        <dbReference type="Proteomes" id="UP001159641"/>
    </source>
</evidence>
<evidence type="ECO:0000256" key="1">
    <source>
        <dbReference type="SAM" id="MobiDB-lite"/>
    </source>
</evidence>
<accession>A0AB34HCA9</accession>